<feature type="transmembrane region" description="Helical" evidence="1">
    <location>
        <begin position="562"/>
        <end position="583"/>
    </location>
</feature>
<evidence type="ECO:0000313" key="3">
    <source>
        <dbReference type="Proteomes" id="UP000313312"/>
    </source>
</evidence>
<evidence type="ECO:0000313" key="2">
    <source>
        <dbReference type="EMBL" id="TNK90725.1"/>
    </source>
</evidence>
<feature type="transmembrane region" description="Helical" evidence="1">
    <location>
        <begin position="266"/>
        <end position="287"/>
    </location>
</feature>
<dbReference type="AlphaFoldDB" id="A0A5C4TJQ9"/>
<feature type="transmembrane region" description="Helical" evidence="1">
    <location>
        <begin position="224"/>
        <end position="246"/>
    </location>
</feature>
<proteinExistence type="predicted"/>
<dbReference type="RefSeq" id="WP_139555232.1">
    <property type="nucleotide sequence ID" value="NZ_CP168671.1"/>
</dbReference>
<feature type="transmembrane region" description="Helical" evidence="1">
    <location>
        <begin position="177"/>
        <end position="204"/>
    </location>
</feature>
<accession>A0A5C4TJQ9</accession>
<dbReference type="Proteomes" id="UP000313312">
    <property type="component" value="Unassembled WGS sequence"/>
</dbReference>
<feature type="transmembrane region" description="Helical" evidence="1">
    <location>
        <begin position="12"/>
        <end position="30"/>
    </location>
</feature>
<feature type="transmembrane region" description="Helical" evidence="1">
    <location>
        <begin position="636"/>
        <end position="654"/>
    </location>
</feature>
<feature type="transmembrane region" description="Helical" evidence="1">
    <location>
        <begin position="589"/>
        <end position="607"/>
    </location>
</feature>
<evidence type="ECO:0000256" key="1">
    <source>
        <dbReference type="SAM" id="Phobius"/>
    </source>
</evidence>
<comment type="caution">
    <text evidence="2">The sequence shown here is derived from an EMBL/GenBank/DDBJ whole genome shotgun (WGS) entry which is preliminary data.</text>
</comment>
<evidence type="ECO:0008006" key="4">
    <source>
        <dbReference type="Google" id="ProtNLM"/>
    </source>
</evidence>
<organism evidence="2 3">
    <name type="scientific">Fructilactobacillus sanfranciscensis</name>
    <name type="common">Lactobacillus sanfranciscensis</name>
    <dbReference type="NCBI Taxonomy" id="1625"/>
    <lineage>
        <taxon>Bacteria</taxon>
        <taxon>Bacillati</taxon>
        <taxon>Bacillota</taxon>
        <taxon>Bacilli</taxon>
        <taxon>Lactobacillales</taxon>
        <taxon>Lactobacillaceae</taxon>
        <taxon>Fructilactobacillus</taxon>
    </lineage>
</organism>
<keyword evidence="1" id="KW-1133">Transmembrane helix</keyword>
<dbReference type="PROSITE" id="PS51257">
    <property type="entry name" value="PROKAR_LIPOPROTEIN"/>
    <property type="match status" value="1"/>
</dbReference>
<reference evidence="2 3" key="1">
    <citation type="submission" date="2018-05" db="EMBL/GenBank/DDBJ databases">
        <title>Lactobacillus sanfranciscensis Ah4 draft denome sequence.</title>
        <authorList>
            <person name="Zhang G."/>
        </authorList>
    </citation>
    <scope>NUCLEOTIDE SEQUENCE [LARGE SCALE GENOMIC DNA]</scope>
    <source>
        <strain evidence="2 3">Ah4</strain>
    </source>
</reference>
<keyword evidence="1" id="KW-0472">Membrane</keyword>
<name>A0A5C4TJQ9_FRUSA</name>
<dbReference type="EMBL" id="QFCR01000005">
    <property type="protein sequence ID" value="TNK90725.1"/>
    <property type="molecule type" value="Genomic_DNA"/>
</dbReference>
<protein>
    <recommendedName>
        <fullName evidence="4">Membrane transport protein MMPL domain-containing protein</fullName>
    </recommendedName>
</protein>
<keyword evidence="1" id="KW-0812">Transmembrane</keyword>
<feature type="transmembrane region" description="Helical" evidence="1">
    <location>
        <begin position="538"/>
        <end position="555"/>
    </location>
</feature>
<gene>
    <name evidence="2" type="ORF">DID87_02765</name>
</gene>
<sequence length="670" mass="76746">MQKFKAFVTKHWIILYLIGGCITCLALVMLPNLSNLAIQSITPVSELTQNTNKITKNWGNHLNNATPVSITYSVPTEFSPSQKLRLENKERFFIEHKANLKLYKISSMHTNPHAEHNFNGRNWRKLIIWIPKSLVNQPLYQAQTRHFCALSGIKTQWNNPVNERYQKFVSQWYQQKIICIWILLISFICLLTLTSLTKACLLSLANFELNIVTLSLSTKLIKPFFFYTPLIVCLVCSLLTITFVLFTNQPKWLAKLRNPMRDWHPLITILLIISLIFPLLTNCKISLQQPQPHQTITVYLNSKKSLLKSKTLIDLDHLTKVIKSLPNVSQVASLTQPAGHEINKYQLGNQLDEIKQNLVTNQKRTHKLVHEFKKSINNKNIPTDLQVQTEQLKQLQTKTEMDEGLTKLVKEQSDTNTDITKHFKQQTAALSNTQTQLTEINADDELHLLSQMQKQTQHQFNLNKTDALDSDFSQTCFNFNNESQTATRIDITLRNGKLGQLPRLIKHQLSDTDFSNNIGISGTPVSEATQQQNFKHQLPILLLLLSLLLLISNSLRFKSIGFGIITIILASISAVASLGMLNYLTNYQFTPTTGFLFLILIFILTILPSSKNTILFYLFLLIPFFLVSQFHALGIFMLTFSMIYHCSLPVLLKIKQQKRLLFRSLITLIS</sequence>